<comment type="caution">
    <text evidence="3">The sequence shown here is derived from an EMBL/GenBank/DDBJ whole genome shotgun (WGS) entry which is preliminary data.</text>
</comment>
<evidence type="ECO:0000259" key="2">
    <source>
        <dbReference type="PROSITE" id="PS50883"/>
    </source>
</evidence>
<organism evidence="3 4">
    <name type="scientific">Piscinibacter aquaticus</name>
    <dbReference type="NCBI Taxonomy" id="392597"/>
    <lineage>
        <taxon>Bacteria</taxon>
        <taxon>Pseudomonadati</taxon>
        <taxon>Pseudomonadota</taxon>
        <taxon>Betaproteobacteria</taxon>
        <taxon>Burkholderiales</taxon>
        <taxon>Sphaerotilaceae</taxon>
        <taxon>Piscinibacter</taxon>
    </lineage>
</organism>
<name>A0A5C6TY74_9BURK</name>
<dbReference type="EMBL" id="VOPW01000001">
    <property type="protein sequence ID" value="TXC65574.1"/>
    <property type="molecule type" value="Genomic_DNA"/>
</dbReference>
<dbReference type="CDD" id="cd01948">
    <property type="entry name" value="EAL"/>
    <property type="match status" value="1"/>
</dbReference>
<dbReference type="PANTHER" id="PTHR33121:SF79">
    <property type="entry name" value="CYCLIC DI-GMP PHOSPHODIESTERASE PDED-RELATED"/>
    <property type="match status" value="1"/>
</dbReference>
<dbReference type="GO" id="GO:0071111">
    <property type="term" value="F:cyclic-guanylate-specific phosphodiesterase activity"/>
    <property type="evidence" value="ECO:0007669"/>
    <property type="project" value="InterPro"/>
</dbReference>
<dbReference type="SMART" id="SM00052">
    <property type="entry name" value="EAL"/>
    <property type="match status" value="1"/>
</dbReference>
<feature type="compositionally biased region" description="Basic residues" evidence="1">
    <location>
        <begin position="20"/>
        <end position="36"/>
    </location>
</feature>
<gene>
    <name evidence="3" type="ORF">FSC37_04150</name>
</gene>
<reference evidence="3 4" key="1">
    <citation type="submission" date="2019-08" db="EMBL/GenBank/DDBJ databases">
        <authorList>
            <person name="Khan S.A."/>
            <person name="Jeon C.O."/>
            <person name="Jeong S.E."/>
        </authorList>
    </citation>
    <scope>NUCLEOTIDE SEQUENCE [LARGE SCALE GENOMIC DNA]</scope>
    <source>
        <strain evidence="4">IMCC1728</strain>
    </source>
</reference>
<dbReference type="SUPFAM" id="SSF141868">
    <property type="entry name" value="EAL domain-like"/>
    <property type="match status" value="1"/>
</dbReference>
<sequence>MLGGHRALSGRLQGQQADRARRRRDVCRQARRRHAPRLLLAGDGPRREAGLRDGARPAPRHRRQRARALLPAQDRCAQRPVTAAEALLRWNHPKLGMVMPGSFIELAERTGLIGALGDWVIEDACRQARAWRDKGLRMRVAINLSTYQMRQDDIVDRITEALKRHKIRPSLLTCEITETAAMEDTKATQETFRRLGELGVHLSIDDFGTGHSSLAYLRKLPAEELKIDRMFVQDLEHSADARAVVDAVVKLAHALGLKVVAEGVENPRQHQILAEMGCDELQGYLFARPMTARALLLWALGDRGDSSVFRNSLFGETRQTSRLATKPLADDQLSKAA</sequence>
<feature type="domain" description="EAL" evidence="2">
    <location>
        <begin position="48"/>
        <end position="303"/>
    </location>
</feature>
<dbReference type="PANTHER" id="PTHR33121">
    <property type="entry name" value="CYCLIC DI-GMP PHOSPHODIESTERASE PDEF"/>
    <property type="match status" value="1"/>
</dbReference>
<evidence type="ECO:0000313" key="4">
    <source>
        <dbReference type="Proteomes" id="UP000321832"/>
    </source>
</evidence>
<feature type="compositionally biased region" description="Basic and acidic residues" evidence="1">
    <location>
        <begin position="44"/>
        <end position="55"/>
    </location>
</feature>
<dbReference type="InterPro" id="IPR035919">
    <property type="entry name" value="EAL_sf"/>
</dbReference>
<dbReference type="InterPro" id="IPR050706">
    <property type="entry name" value="Cyclic-di-GMP_PDE-like"/>
</dbReference>
<dbReference type="PROSITE" id="PS50883">
    <property type="entry name" value="EAL"/>
    <property type="match status" value="1"/>
</dbReference>
<keyword evidence="4" id="KW-1185">Reference proteome</keyword>
<protein>
    <submittedName>
        <fullName evidence="3">EAL domain-containing protein</fullName>
    </submittedName>
</protein>
<proteinExistence type="predicted"/>
<evidence type="ECO:0000256" key="1">
    <source>
        <dbReference type="SAM" id="MobiDB-lite"/>
    </source>
</evidence>
<dbReference type="Gene3D" id="3.20.20.450">
    <property type="entry name" value="EAL domain"/>
    <property type="match status" value="1"/>
</dbReference>
<accession>A0A5C6TY74</accession>
<dbReference type="InterPro" id="IPR001633">
    <property type="entry name" value="EAL_dom"/>
</dbReference>
<feature type="region of interest" description="Disordered" evidence="1">
    <location>
        <begin position="1"/>
        <end position="65"/>
    </location>
</feature>
<dbReference type="Proteomes" id="UP000321832">
    <property type="component" value="Unassembled WGS sequence"/>
</dbReference>
<dbReference type="Pfam" id="PF00563">
    <property type="entry name" value="EAL"/>
    <property type="match status" value="1"/>
</dbReference>
<dbReference type="AlphaFoldDB" id="A0A5C6TY74"/>
<evidence type="ECO:0000313" key="3">
    <source>
        <dbReference type="EMBL" id="TXC65574.1"/>
    </source>
</evidence>